<accession>A0ABT2W2J6</accession>
<dbReference type="Proteomes" id="UP001208649">
    <property type="component" value="Unassembled WGS sequence"/>
</dbReference>
<evidence type="ECO:0000313" key="1">
    <source>
        <dbReference type="EMBL" id="MCU7616451.1"/>
    </source>
</evidence>
<proteinExistence type="predicted"/>
<name>A0ABT2W2J6_9FLAO</name>
<reference evidence="2" key="1">
    <citation type="submission" date="2023-07" db="EMBL/GenBank/DDBJ databases">
        <title>Chryseobacterium sp. strain PBS4-4 Genome sequencing and assembly.</title>
        <authorList>
            <person name="Jung Y."/>
        </authorList>
    </citation>
    <scope>NUCLEOTIDE SEQUENCE [LARGE SCALE GENOMIC DNA]</scope>
    <source>
        <strain evidence="2">PBS4-4</strain>
    </source>
</reference>
<evidence type="ECO:0008006" key="3">
    <source>
        <dbReference type="Google" id="ProtNLM"/>
    </source>
</evidence>
<keyword evidence="2" id="KW-1185">Reference proteome</keyword>
<gene>
    <name evidence="1" type="ORF">NZ698_04515</name>
</gene>
<dbReference type="EMBL" id="JAOTEM010000001">
    <property type="protein sequence ID" value="MCU7616451.1"/>
    <property type="molecule type" value="Genomic_DNA"/>
</dbReference>
<evidence type="ECO:0000313" key="2">
    <source>
        <dbReference type="Proteomes" id="UP001208649"/>
    </source>
</evidence>
<organism evidence="1 2">
    <name type="scientific">Chryseobacterium edaphi</name>
    <dbReference type="NCBI Taxonomy" id="2976532"/>
    <lineage>
        <taxon>Bacteria</taxon>
        <taxon>Pseudomonadati</taxon>
        <taxon>Bacteroidota</taxon>
        <taxon>Flavobacteriia</taxon>
        <taxon>Flavobacteriales</taxon>
        <taxon>Weeksellaceae</taxon>
        <taxon>Chryseobacterium group</taxon>
        <taxon>Chryseobacterium</taxon>
    </lineage>
</organism>
<protein>
    <recommendedName>
        <fullName evidence="3">DUF86 domain-containing protein</fullName>
    </recommendedName>
</protein>
<dbReference type="RefSeq" id="WP_263001897.1">
    <property type="nucleotide sequence ID" value="NZ_JAOTEM010000001.1"/>
</dbReference>
<sequence length="162" mass="19241">MTIDQIRKSALNWDEKISRLEIIIEGVNKAIKNLFHNELSSDWWGTMDERQECEAIYRLAILAFENYIYSTIRIYFKEKDYSKFYEFEPNVDLIIKLAKHITSGENTDQEALKKFNLTTNDYPIYNGINLLNADKNLDEIVEILKRWRTKLIHIIYPISDSL</sequence>
<comment type="caution">
    <text evidence="1">The sequence shown here is derived from an EMBL/GenBank/DDBJ whole genome shotgun (WGS) entry which is preliminary data.</text>
</comment>